<feature type="transmembrane region" description="Helical" evidence="8">
    <location>
        <begin position="303"/>
        <end position="328"/>
    </location>
</feature>
<dbReference type="GO" id="GO:0016020">
    <property type="term" value="C:membrane"/>
    <property type="evidence" value="ECO:0007669"/>
    <property type="project" value="UniProtKB-SubCell"/>
</dbReference>
<evidence type="ECO:0000256" key="6">
    <source>
        <dbReference type="ARBA" id="ARBA00023136"/>
    </source>
</evidence>
<dbReference type="PIRSF" id="PIRSF005225">
    <property type="entry name" value="LAG1_LAC1"/>
    <property type="match status" value="1"/>
</dbReference>
<evidence type="ECO:0000256" key="5">
    <source>
        <dbReference type="ARBA" id="ARBA00022989"/>
    </source>
</evidence>
<keyword evidence="4 7" id="KW-0812">Transmembrane</keyword>
<comment type="caution">
    <text evidence="10">The sequence shown here is derived from an EMBL/GenBank/DDBJ whole genome shotgun (WGS) entry which is preliminary data.</text>
</comment>
<dbReference type="PANTHER" id="PTHR12560">
    <property type="entry name" value="LONGEVITY ASSURANCE FACTOR 1 LAG1"/>
    <property type="match status" value="1"/>
</dbReference>
<sequence>MDLEASALEWFWNPNFWLPPGVQWKDFEPTDKVRFANYRDGGYAITSAICILCVRFLVERKFLIPLGKWLGVGQTKQPDLLSSVHYPHTNQLEKAYESFGGKVPSNVIADLAKRTDMEIRSIERWLRVRSAAKNNEAKLRKFSECGWRCFYYTISFSFGVFVLWDKPWFWDINHCWIGYPFQAVPDDVWWYCCLGAGYYCSVLMSIGFDIKRKDFWEMFVHHVATMLLMCVTWLSNLTRIGSIFLILHDCADIFLEAAKMCKYANYRKLCDVLFVCFTLVWIVTRLGIYPFSVINSLLFKAPAIISIFPVFYFLISMALVLQVLHVIWSYYILKIVAKAVFCGKVPISE</sequence>
<evidence type="ECO:0000256" key="7">
    <source>
        <dbReference type="PROSITE-ProRule" id="PRU00205"/>
    </source>
</evidence>
<dbReference type="UniPathway" id="UPA00222"/>
<proteinExistence type="predicted"/>
<evidence type="ECO:0000256" key="4">
    <source>
        <dbReference type="ARBA" id="ARBA00022692"/>
    </source>
</evidence>
<dbReference type="OMA" id="DYWMAAA"/>
<feature type="transmembrane region" description="Helical" evidence="8">
    <location>
        <begin position="41"/>
        <end position="58"/>
    </location>
</feature>
<dbReference type="STRING" id="48709.A0A1D2M9Q9"/>
<dbReference type="PROSITE" id="PS50922">
    <property type="entry name" value="TLC"/>
    <property type="match status" value="1"/>
</dbReference>
<dbReference type="InterPro" id="IPR016439">
    <property type="entry name" value="Lag1/Lac1-like"/>
</dbReference>
<evidence type="ECO:0000256" key="1">
    <source>
        <dbReference type="ARBA" id="ARBA00004141"/>
    </source>
</evidence>
<keyword evidence="5 8" id="KW-1133">Transmembrane helix</keyword>
<comment type="pathway">
    <text evidence="2">Lipid metabolism; sphingolipid metabolism.</text>
</comment>
<evidence type="ECO:0000259" key="9">
    <source>
        <dbReference type="PROSITE" id="PS50922"/>
    </source>
</evidence>
<comment type="subcellular location">
    <subcellularLocation>
        <location evidence="1">Membrane</location>
        <topology evidence="1">Multi-pass membrane protein</topology>
    </subcellularLocation>
</comment>
<dbReference type="AlphaFoldDB" id="A0A1D2M9Q9"/>
<dbReference type="Pfam" id="PF03798">
    <property type="entry name" value="TRAM_LAG1_CLN8"/>
    <property type="match status" value="1"/>
</dbReference>
<evidence type="ECO:0000313" key="10">
    <source>
        <dbReference type="EMBL" id="ODM89717.1"/>
    </source>
</evidence>
<evidence type="ECO:0000256" key="3">
    <source>
        <dbReference type="ARBA" id="ARBA00004991"/>
    </source>
</evidence>
<gene>
    <name evidence="10" type="ORF">Ocin01_16962</name>
</gene>
<keyword evidence="6 7" id="KW-0472">Membrane</keyword>
<feature type="domain" description="TLC" evidence="9">
    <location>
        <begin position="140"/>
        <end position="341"/>
    </location>
</feature>
<dbReference type="Proteomes" id="UP000094527">
    <property type="component" value="Unassembled WGS sequence"/>
</dbReference>
<dbReference type="Gene3D" id="1.10.10.60">
    <property type="entry name" value="Homeodomain-like"/>
    <property type="match status" value="1"/>
</dbReference>
<dbReference type="EMBL" id="LJIJ01002425">
    <property type="protein sequence ID" value="ODM89717.1"/>
    <property type="molecule type" value="Genomic_DNA"/>
</dbReference>
<dbReference type="GO" id="GO:0050291">
    <property type="term" value="F:sphingosine N-acyltransferase activity"/>
    <property type="evidence" value="ECO:0007669"/>
    <property type="project" value="InterPro"/>
</dbReference>
<dbReference type="GO" id="GO:0046513">
    <property type="term" value="P:ceramide biosynthetic process"/>
    <property type="evidence" value="ECO:0007669"/>
    <property type="project" value="InterPro"/>
</dbReference>
<organism evidence="10 11">
    <name type="scientific">Orchesella cincta</name>
    <name type="common">Springtail</name>
    <name type="synonym">Podura cincta</name>
    <dbReference type="NCBI Taxonomy" id="48709"/>
    <lineage>
        <taxon>Eukaryota</taxon>
        <taxon>Metazoa</taxon>
        <taxon>Ecdysozoa</taxon>
        <taxon>Arthropoda</taxon>
        <taxon>Hexapoda</taxon>
        <taxon>Collembola</taxon>
        <taxon>Entomobryomorpha</taxon>
        <taxon>Entomobryoidea</taxon>
        <taxon>Orchesellidae</taxon>
        <taxon>Orchesellinae</taxon>
        <taxon>Orchesella</taxon>
    </lineage>
</organism>
<evidence type="ECO:0000313" key="11">
    <source>
        <dbReference type="Proteomes" id="UP000094527"/>
    </source>
</evidence>
<feature type="transmembrane region" description="Helical" evidence="8">
    <location>
        <begin position="145"/>
        <end position="164"/>
    </location>
</feature>
<evidence type="ECO:0000256" key="2">
    <source>
        <dbReference type="ARBA" id="ARBA00004760"/>
    </source>
</evidence>
<keyword evidence="11" id="KW-1185">Reference proteome</keyword>
<dbReference type="OrthoDB" id="537032at2759"/>
<comment type="pathway">
    <text evidence="3">Sphingolipid metabolism.</text>
</comment>
<evidence type="ECO:0000256" key="8">
    <source>
        <dbReference type="SAM" id="Phobius"/>
    </source>
</evidence>
<dbReference type="InterPro" id="IPR006634">
    <property type="entry name" value="TLC-dom"/>
</dbReference>
<name>A0A1D2M9Q9_ORCCI</name>
<protein>
    <submittedName>
        <fullName evidence="10">Ceramide synthase 6</fullName>
    </submittedName>
</protein>
<feature type="transmembrane region" description="Helical" evidence="8">
    <location>
        <begin position="188"/>
        <end position="208"/>
    </location>
</feature>
<feature type="transmembrane region" description="Helical" evidence="8">
    <location>
        <begin position="270"/>
        <end position="291"/>
    </location>
</feature>
<dbReference type="SMART" id="SM00724">
    <property type="entry name" value="TLC"/>
    <property type="match status" value="1"/>
</dbReference>
<reference evidence="10 11" key="1">
    <citation type="journal article" date="2016" name="Genome Biol. Evol.">
        <title>Gene Family Evolution Reflects Adaptation to Soil Environmental Stressors in the Genome of the Collembolan Orchesella cincta.</title>
        <authorList>
            <person name="Faddeeva-Vakhrusheva A."/>
            <person name="Derks M.F."/>
            <person name="Anvar S.Y."/>
            <person name="Agamennone V."/>
            <person name="Suring W."/>
            <person name="Smit S."/>
            <person name="van Straalen N.M."/>
            <person name="Roelofs D."/>
        </authorList>
    </citation>
    <scope>NUCLEOTIDE SEQUENCE [LARGE SCALE GENOMIC DNA]</scope>
    <source>
        <tissue evidence="10">Mixed pool</tissue>
    </source>
</reference>
<dbReference type="PANTHER" id="PTHR12560:SF0">
    <property type="entry name" value="LD18904P"/>
    <property type="match status" value="1"/>
</dbReference>
<accession>A0A1D2M9Q9</accession>